<evidence type="ECO:0000256" key="5">
    <source>
        <dbReference type="ARBA" id="ARBA00023136"/>
    </source>
</evidence>
<feature type="compositionally biased region" description="Low complexity" evidence="6">
    <location>
        <begin position="348"/>
        <end position="370"/>
    </location>
</feature>
<feature type="region of interest" description="Disordered" evidence="6">
    <location>
        <begin position="235"/>
        <end position="370"/>
    </location>
</feature>
<dbReference type="RefSeq" id="WP_219938575.1">
    <property type="nucleotide sequence ID" value="NZ_JAGFNZ010000001.1"/>
</dbReference>
<keyword evidence="5 7" id="KW-0472">Membrane</keyword>
<evidence type="ECO:0000256" key="6">
    <source>
        <dbReference type="SAM" id="MobiDB-lite"/>
    </source>
</evidence>
<evidence type="ECO:0000313" key="9">
    <source>
        <dbReference type="EMBL" id="MBW7571365.1"/>
    </source>
</evidence>
<evidence type="ECO:0000259" key="8">
    <source>
        <dbReference type="PROSITE" id="PS51849"/>
    </source>
</evidence>
<evidence type="ECO:0000256" key="2">
    <source>
        <dbReference type="ARBA" id="ARBA00022475"/>
    </source>
</evidence>
<dbReference type="Pfam" id="PF12791">
    <property type="entry name" value="RsgI_N"/>
    <property type="match status" value="1"/>
</dbReference>
<evidence type="ECO:0000256" key="3">
    <source>
        <dbReference type="ARBA" id="ARBA00022692"/>
    </source>
</evidence>
<keyword evidence="3 7" id="KW-0812">Transmembrane</keyword>
<keyword evidence="4 7" id="KW-1133">Transmembrane helix</keyword>
<dbReference type="EMBL" id="JAGFNZ010000001">
    <property type="protein sequence ID" value="MBW7571365.1"/>
    <property type="molecule type" value="Genomic_DNA"/>
</dbReference>
<sequence>MKACVVEIRKNFAAVLTDDGCVMNVKNRNYTIGQVIDLKKSTLHFSVKTAAVAASIAVLLVLSGVTAWAYYTPSCYVSLDVNPSIEYSVNRFDRVLSVQAVNNDGADIISNLDLNNQTIDDAIKSTVDQIQSEGYFKDSGGIIISTSSDNAQTSEELAEDLQNVAIEATKDSGAPVEVEAISVGRERVLEAQKLGTTPGKLNLVQKLQKSAGNEDISVEEWLKKPVKDIMKAIKTARQESKSTDGSSEDPVDSSSSSSAEGVVSFEAEAESQAQSSSAESKISSKKPAGNPAAESRPSSKAPHGSSALPNAKNESKVSENKNSSSDTSVKKNSDVDTDKSGQSGGSGNSNANTNASEKGNSKSKNGNSKK</sequence>
<feature type="domain" description="RsgI N-terminal anti-sigma" evidence="8">
    <location>
        <begin position="1"/>
        <end position="47"/>
    </location>
</feature>
<dbReference type="InterPro" id="IPR024449">
    <property type="entry name" value="Anti-sigma_RsgI_N"/>
</dbReference>
<reference evidence="9 10" key="1">
    <citation type="submission" date="2021-03" db="EMBL/GenBank/DDBJ databases">
        <title>Caproiciproducens sp. nov. isolated from feces of cow.</title>
        <authorList>
            <person name="Choi J.-Y."/>
        </authorList>
    </citation>
    <scope>NUCLEOTIDE SEQUENCE [LARGE SCALE GENOMIC DNA]</scope>
    <source>
        <strain evidence="9 10">AGMB10547</strain>
    </source>
</reference>
<comment type="subcellular location">
    <subcellularLocation>
        <location evidence="1">Cell membrane</location>
        <topology evidence="1">Single-pass membrane protein</topology>
    </subcellularLocation>
</comment>
<feature type="compositionally biased region" description="Low complexity" evidence="6">
    <location>
        <begin position="252"/>
        <end position="281"/>
    </location>
</feature>
<name>A0ABS7DJ93_9FIRM</name>
<evidence type="ECO:0000256" key="7">
    <source>
        <dbReference type="SAM" id="Phobius"/>
    </source>
</evidence>
<organism evidence="9 10">
    <name type="scientific">Caproiciproducens faecalis</name>
    <dbReference type="NCBI Taxonomy" id="2820301"/>
    <lineage>
        <taxon>Bacteria</taxon>
        <taxon>Bacillati</taxon>
        <taxon>Bacillota</taxon>
        <taxon>Clostridia</taxon>
        <taxon>Eubacteriales</taxon>
        <taxon>Acutalibacteraceae</taxon>
        <taxon>Caproiciproducens</taxon>
    </lineage>
</organism>
<feature type="compositionally biased region" description="Basic and acidic residues" evidence="6">
    <location>
        <begin position="328"/>
        <end position="339"/>
    </location>
</feature>
<keyword evidence="10" id="KW-1185">Reference proteome</keyword>
<accession>A0ABS7DJ93</accession>
<proteinExistence type="predicted"/>
<evidence type="ECO:0000256" key="1">
    <source>
        <dbReference type="ARBA" id="ARBA00004162"/>
    </source>
</evidence>
<dbReference type="InterPro" id="IPR055431">
    <property type="entry name" value="RsgI_M"/>
</dbReference>
<protein>
    <submittedName>
        <fullName evidence="9">Anti-sigma factor domain-containing protein</fullName>
    </submittedName>
</protein>
<keyword evidence="2" id="KW-1003">Cell membrane</keyword>
<comment type="caution">
    <text evidence="9">The sequence shown here is derived from an EMBL/GenBank/DDBJ whole genome shotgun (WGS) entry which is preliminary data.</text>
</comment>
<feature type="transmembrane region" description="Helical" evidence="7">
    <location>
        <begin position="49"/>
        <end position="71"/>
    </location>
</feature>
<evidence type="ECO:0000256" key="4">
    <source>
        <dbReference type="ARBA" id="ARBA00022989"/>
    </source>
</evidence>
<dbReference type="Proteomes" id="UP000719942">
    <property type="component" value="Unassembled WGS sequence"/>
</dbReference>
<evidence type="ECO:0000313" key="10">
    <source>
        <dbReference type="Proteomes" id="UP000719942"/>
    </source>
</evidence>
<gene>
    <name evidence="9" type="ORF">J5W02_00950</name>
</gene>
<dbReference type="PROSITE" id="PS51849">
    <property type="entry name" value="RSGI_N"/>
    <property type="match status" value="1"/>
</dbReference>
<dbReference type="Pfam" id="PF23750">
    <property type="entry name" value="RsgI_M"/>
    <property type="match status" value="1"/>
</dbReference>